<keyword evidence="2" id="KW-0812">Transmembrane</keyword>
<sequence>MCVYALWLRKPFNVWAPILVSTVGLGNLIALLLTQSRPMGTTPYNHLALSKYYEPSRDIRSEASYLIFDDTRRAESPSVLNDPYHTCKRITITEAFDDTPEEMAPTSRKLCNIREVSAPENRYTGNAERPTSAVRSAKKAPFAT</sequence>
<evidence type="ECO:0000313" key="4">
    <source>
        <dbReference type="Proteomes" id="UP001590950"/>
    </source>
</evidence>
<keyword evidence="2" id="KW-1133">Transmembrane helix</keyword>
<feature type="transmembrane region" description="Helical" evidence="2">
    <location>
        <begin position="12"/>
        <end position="33"/>
    </location>
</feature>
<organism evidence="3 4">
    <name type="scientific">Stereocaulon virgatum</name>
    <dbReference type="NCBI Taxonomy" id="373712"/>
    <lineage>
        <taxon>Eukaryota</taxon>
        <taxon>Fungi</taxon>
        <taxon>Dikarya</taxon>
        <taxon>Ascomycota</taxon>
        <taxon>Pezizomycotina</taxon>
        <taxon>Lecanoromycetes</taxon>
        <taxon>OSLEUM clade</taxon>
        <taxon>Lecanoromycetidae</taxon>
        <taxon>Lecanorales</taxon>
        <taxon>Lecanorineae</taxon>
        <taxon>Stereocaulaceae</taxon>
        <taxon>Stereocaulon</taxon>
    </lineage>
</organism>
<evidence type="ECO:0000256" key="1">
    <source>
        <dbReference type="SAM" id="MobiDB-lite"/>
    </source>
</evidence>
<accession>A0ABR4A847</accession>
<dbReference type="Proteomes" id="UP001590950">
    <property type="component" value="Unassembled WGS sequence"/>
</dbReference>
<protein>
    <submittedName>
        <fullName evidence="3">Uncharacterized protein</fullName>
    </submittedName>
</protein>
<keyword evidence="4" id="KW-1185">Reference proteome</keyword>
<feature type="region of interest" description="Disordered" evidence="1">
    <location>
        <begin position="118"/>
        <end position="144"/>
    </location>
</feature>
<keyword evidence="2" id="KW-0472">Membrane</keyword>
<gene>
    <name evidence="3" type="ORF">N7G274_005958</name>
</gene>
<evidence type="ECO:0000256" key="2">
    <source>
        <dbReference type="SAM" id="Phobius"/>
    </source>
</evidence>
<comment type="caution">
    <text evidence="3">The sequence shown here is derived from an EMBL/GenBank/DDBJ whole genome shotgun (WGS) entry which is preliminary data.</text>
</comment>
<evidence type="ECO:0000313" key="3">
    <source>
        <dbReference type="EMBL" id="KAL2041576.1"/>
    </source>
</evidence>
<dbReference type="EMBL" id="JBEFKJ010000017">
    <property type="protein sequence ID" value="KAL2041576.1"/>
    <property type="molecule type" value="Genomic_DNA"/>
</dbReference>
<name>A0ABR4A847_9LECA</name>
<reference evidence="3 4" key="1">
    <citation type="submission" date="2024-09" db="EMBL/GenBank/DDBJ databases">
        <title>Rethinking Asexuality: The Enigmatic Case of Functional Sexual Genes in Lepraria (Stereocaulaceae).</title>
        <authorList>
            <person name="Doellman M."/>
            <person name="Sun Y."/>
            <person name="Barcenas-Pena A."/>
            <person name="Lumbsch H.T."/>
            <person name="Grewe F."/>
        </authorList>
    </citation>
    <scope>NUCLEOTIDE SEQUENCE [LARGE SCALE GENOMIC DNA]</scope>
    <source>
        <strain evidence="3 4">Mercado 3170</strain>
    </source>
</reference>
<proteinExistence type="predicted"/>